<protein>
    <submittedName>
        <fullName evidence="3">Calcium-dependent phosphotriesterase</fullName>
    </submittedName>
</protein>
<dbReference type="Pfam" id="PF08450">
    <property type="entry name" value="SGL"/>
    <property type="match status" value="1"/>
</dbReference>
<accession>A0A6A5XGM5</accession>
<dbReference type="GeneID" id="54290805"/>
<dbReference type="RefSeq" id="XP_033379853.1">
    <property type="nucleotide sequence ID" value="XM_033533408.1"/>
</dbReference>
<sequence>MRSYAVSSLLLAHHCLALSQYLSSLPTEFQSSHAKWAWVSYESPAVAVIPGSFNRTALQAPHEGDASDPIVREAFSQLNETDFVAYDQRFFHLIGPDATIDHVQELAYQTHEAPCFDQATGNLFFAEWGPPGGDNGTHDWQYLLNTRNNSLQKIKTDPPTYNAHGCVIYDSQMYVVTDGYEDVETGQLVRIDPNTWRHETILNNYHGQPFLGFNDLDIDSDGNFWLTDSKSAFGRDLIEFSNPTNPTIYFVNSTTMRPRPVHITTGNTNGIAVSRSQADPSVHTVYLPDTGFSEFKPVSRKNPLGDRALFAYDAAEGGVLKNARFLNNPIAWFYDGIRASKNGYLFAGAGDGVDVIDPVDGLTLGTIRVGGGENVAVSVAFGKNELWIVGRGGVWHVNGVKEELARDW</sequence>
<feature type="domain" description="SMP-30/Gluconolactonase/LRE-like region" evidence="2">
    <location>
        <begin position="164"/>
        <end position="386"/>
    </location>
</feature>
<dbReference type="InterPro" id="IPR011042">
    <property type="entry name" value="6-blade_b-propeller_TolB-like"/>
</dbReference>
<dbReference type="OrthoDB" id="423498at2759"/>
<organism evidence="3 4">
    <name type="scientific">Aaosphaeria arxii CBS 175.79</name>
    <dbReference type="NCBI Taxonomy" id="1450172"/>
    <lineage>
        <taxon>Eukaryota</taxon>
        <taxon>Fungi</taxon>
        <taxon>Dikarya</taxon>
        <taxon>Ascomycota</taxon>
        <taxon>Pezizomycotina</taxon>
        <taxon>Dothideomycetes</taxon>
        <taxon>Pleosporomycetidae</taxon>
        <taxon>Pleosporales</taxon>
        <taxon>Pleosporales incertae sedis</taxon>
        <taxon>Aaosphaeria</taxon>
    </lineage>
</organism>
<evidence type="ECO:0000256" key="1">
    <source>
        <dbReference type="SAM" id="SignalP"/>
    </source>
</evidence>
<evidence type="ECO:0000259" key="2">
    <source>
        <dbReference type="Pfam" id="PF08450"/>
    </source>
</evidence>
<feature type="chain" id="PRO_5025570170" evidence="1">
    <location>
        <begin position="18"/>
        <end position="408"/>
    </location>
</feature>
<dbReference type="Proteomes" id="UP000799778">
    <property type="component" value="Unassembled WGS sequence"/>
</dbReference>
<dbReference type="InterPro" id="IPR052988">
    <property type="entry name" value="Oryzine_lactonohydrolase"/>
</dbReference>
<reference evidence="3" key="1">
    <citation type="journal article" date="2020" name="Stud. Mycol.">
        <title>101 Dothideomycetes genomes: a test case for predicting lifestyles and emergence of pathogens.</title>
        <authorList>
            <person name="Haridas S."/>
            <person name="Albert R."/>
            <person name="Binder M."/>
            <person name="Bloem J."/>
            <person name="Labutti K."/>
            <person name="Salamov A."/>
            <person name="Andreopoulos B."/>
            <person name="Baker S."/>
            <person name="Barry K."/>
            <person name="Bills G."/>
            <person name="Bluhm B."/>
            <person name="Cannon C."/>
            <person name="Castanera R."/>
            <person name="Culley D."/>
            <person name="Daum C."/>
            <person name="Ezra D."/>
            <person name="Gonzalez J."/>
            <person name="Henrissat B."/>
            <person name="Kuo A."/>
            <person name="Liang C."/>
            <person name="Lipzen A."/>
            <person name="Lutzoni F."/>
            <person name="Magnuson J."/>
            <person name="Mondo S."/>
            <person name="Nolan M."/>
            <person name="Ohm R."/>
            <person name="Pangilinan J."/>
            <person name="Park H.-J."/>
            <person name="Ramirez L."/>
            <person name="Alfaro M."/>
            <person name="Sun H."/>
            <person name="Tritt A."/>
            <person name="Yoshinaga Y."/>
            <person name="Zwiers L.-H."/>
            <person name="Turgeon B."/>
            <person name="Goodwin S."/>
            <person name="Spatafora J."/>
            <person name="Crous P."/>
            <person name="Grigoriev I."/>
        </authorList>
    </citation>
    <scope>NUCLEOTIDE SEQUENCE</scope>
    <source>
        <strain evidence="3">CBS 175.79</strain>
    </source>
</reference>
<keyword evidence="1" id="KW-0732">Signal</keyword>
<dbReference type="PANTHER" id="PTHR47064">
    <property type="entry name" value="PUTATIVE (AFU_ORTHOLOGUE AFUA_1G08990)-RELATED"/>
    <property type="match status" value="1"/>
</dbReference>
<evidence type="ECO:0000313" key="3">
    <source>
        <dbReference type="EMBL" id="KAF2011514.1"/>
    </source>
</evidence>
<dbReference type="EMBL" id="ML978074">
    <property type="protein sequence ID" value="KAF2011514.1"/>
    <property type="molecule type" value="Genomic_DNA"/>
</dbReference>
<dbReference type="SUPFAM" id="SSF63829">
    <property type="entry name" value="Calcium-dependent phosphotriesterase"/>
    <property type="match status" value="1"/>
</dbReference>
<evidence type="ECO:0000313" key="4">
    <source>
        <dbReference type="Proteomes" id="UP000799778"/>
    </source>
</evidence>
<name>A0A6A5XGM5_9PLEO</name>
<dbReference type="PANTHER" id="PTHR47064:SF2">
    <property type="entry name" value="SMP-30_GLUCONOLACTONASE_LRE-LIKE REGION DOMAIN-CONTAINING PROTEIN-RELATED"/>
    <property type="match status" value="1"/>
</dbReference>
<dbReference type="InterPro" id="IPR013658">
    <property type="entry name" value="SGL"/>
</dbReference>
<proteinExistence type="predicted"/>
<dbReference type="Gene3D" id="2.120.10.30">
    <property type="entry name" value="TolB, C-terminal domain"/>
    <property type="match status" value="1"/>
</dbReference>
<feature type="signal peptide" evidence="1">
    <location>
        <begin position="1"/>
        <end position="17"/>
    </location>
</feature>
<keyword evidence="4" id="KW-1185">Reference proteome</keyword>
<gene>
    <name evidence="3" type="ORF">BU24DRAFT_486234</name>
</gene>
<dbReference type="AlphaFoldDB" id="A0A6A5XGM5"/>